<evidence type="ECO:0000313" key="10">
    <source>
        <dbReference type="Proteomes" id="UP000640333"/>
    </source>
</evidence>
<evidence type="ECO:0000256" key="6">
    <source>
        <dbReference type="PROSITE-ProRule" id="PRU00433"/>
    </source>
</evidence>
<dbReference type="AlphaFoldDB" id="A0A8J7FHF4"/>
<dbReference type="GO" id="GO:0046872">
    <property type="term" value="F:metal ion binding"/>
    <property type="evidence" value="ECO:0007669"/>
    <property type="project" value="UniProtKB-KW"/>
</dbReference>
<dbReference type="Pfam" id="PF00034">
    <property type="entry name" value="Cytochrom_C"/>
    <property type="match status" value="1"/>
</dbReference>
<dbReference type="EMBL" id="JADEYS010000009">
    <property type="protein sequence ID" value="MBE9397718.1"/>
    <property type="molecule type" value="Genomic_DNA"/>
</dbReference>
<dbReference type="SUPFAM" id="SSF46626">
    <property type="entry name" value="Cytochrome c"/>
    <property type="match status" value="1"/>
</dbReference>
<feature type="chain" id="PRO_5035315180" evidence="7">
    <location>
        <begin position="22"/>
        <end position="124"/>
    </location>
</feature>
<accession>A0A8J7FHF4</accession>
<reference evidence="9" key="1">
    <citation type="submission" date="2020-10" db="EMBL/GenBank/DDBJ databases">
        <title>Bacterium isolated from coastal waters sediment.</title>
        <authorList>
            <person name="Chen R.-J."/>
            <person name="Lu D.-C."/>
            <person name="Zhu K.-L."/>
            <person name="Du Z.-J."/>
        </authorList>
    </citation>
    <scope>NUCLEOTIDE SEQUENCE</scope>
    <source>
        <strain evidence="9">N1Y112</strain>
    </source>
</reference>
<protein>
    <submittedName>
        <fullName evidence="9">C-type cytochrome</fullName>
    </submittedName>
</protein>
<keyword evidence="1" id="KW-0813">Transport</keyword>
<dbReference type="GO" id="GO:0009055">
    <property type="term" value="F:electron transfer activity"/>
    <property type="evidence" value="ECO:0007669"/>
    <property type="project" value="InterPro"/>
</dbReference>
<feature type="domain" description="Cytochrome c" evidence="8">
    <location>
        <begin position="25"/>
        <end position="124"/>
    </location>
</feature>
<keyword evidence="5 6" id="KW-0408">Iron</keyword>
<dbReference type="GO" id="GO:0020037">
    <property type="term" value="F:heme binding"/>
    <property type="evidence" value="ECO:0007669"/>
    <property type="project" value="InterPro"/>
</dbReference>
<keyword evidence="3 6" id="KW-0479">Metal-binding</keyword>
<dbReference type="InterPro" id="IPR002327">
    <property type="entry name" value="Cyt_c_1A/1B"/>
</dbReference>
<keyword evidence="7" id="KW-0732">Signal</keyword>
<evidence type="ECO:0000256" key="3">
    <source>
        <dbReference type="ARBA" id="ARBA00022723"/>
    </source>
</evidence>
<dbReference type="Proteomes" id="UP000640333">
    <property type="component" value="Unassembled WGS sequence"/>
</dbReference>
<dbReference type="Gene3D" id="1.10.760.10">
    <property type="entry name" value="Cytochrome c-like domain"/>
    <property type="match status" value="1"/>
</dbReference>
<evidence type="ECO:0000256" key="7">
    <source>
        <dbReference type="SAM" id="SignalP"/>
    </source>
</evidence>
<evidence type="ECO:0000313" key="9">
    <source>
        <dbReference type="EMBL" id="MBE9397718.1"/>
    </source>
</evidence>
<organism evidence="9 10">
    <name type="scientific">Pontibacterium sinense</name>
    <dbReference type="NCBI Taxonomy" id="2781979"/>
    <lineage>
        <taxon>Bacteria</taxon>
        <taxon>Pseudomonadati</taxon>
        <taxon>Pseudomonadota</taxon>
        <taxon>Gammaproteobacteria</taxon>
        <taxon>Oceanospirillales</taxon>
        <taxon>Oceanospirillaceae</taxon>
        <taxon>Pontibacterium</taxon>
    </lineage>
</organism>
<dbReference type="PROSITE" id="PS51007">
    <property type="entry name" value="CYTC"/>
    <property type="match status" value="1"/>
</dbReference>
<keyword evidence="10" id="KW-1185">Reference proteome</keyword>
<evidence type="ECO:0000256" key="5">
    <source>
        <dbReference type="ARBA" id="ARBA00023004"/>
    </source>
</evidence>
<dbReference type="PANTHER" id="PTHR11961">
    <property type="entry name" value="CYTOCHROME C"/>
    <property type="match status" value="1"/>
</dbReference>
<name>A0A8J7FHF4_9GAMM</name>
<feature type="signal peptide" evidence="7">
    <location>
        <begin position="1"/>
        <end position="21"/>
    </location>
</feature>
<evidence type="ECO:0000256" key="2">
    <source>
        <dbReference type="ARBA" id="ARBA00022617"/>
    </source>
</evidence>
<proteinExistence type="predicted"/>
<evidence type="ECO:0000256" key="4">
    <source>
        <dbReference type="ARBA" id="ARBA00022982"/>
    </source>
</evidence>
<evidence type="ECO:0000259" key="8">
    <source>
        <dbReference type="PROSITE" id="PS51007"/>
    </source>
</evidence>
<dbReference type="InterPro" id="IPR009056">
    <property type="entry name" value="Cyt_c-like_dom"/>
</dbReference>
<dbReference type="InterPro" id="IPR036909">
    <property type="entry name" value="Cyt_c-like_dom_sf"/>
</dbReference>
<keyword evidence="4" id="KW-0249">Electron transport</keyword>
<comment type="caution">
    <text evidence="9">The sequence shown here is derived from an EMBL/GenBank/DDBJ whole genome shotgun (WGS) entry which is preliminary data.</text>
</comment>
<gene>
    <name evidence="9" type="ORF">IOQ59_10635</name>
</gene>
<dbReference type="RefSeq" id="WP_193953269.1">
    <property type="nucleotide sequence ID" value="NZ_JADEYS010000009.1"/>
</dbReference>
<evidence type="ECO:0000256" key="1">
    <source>
        <dbReference type="ARBA" id="ARBA00022448"/>
    </source>
</evidence>
<sequence>MKLVKPLIVSAALAVSVSANAAGSMEEAAGKEVFKRCHACHSEDSSKNTFGPSLTGVVGRSAASLPRFNYSDALKNSGITWTEENLRMWVADNEKLVPGTRMRHVSISDEAEQNYLIAYLKTLK</sequence>
<dbReference type="PRINTS" id="PR00604">
    <property type="entry name" value="CYTCHRMECIAB"/>
</dbReference>
<keyword evidence="2 6" id="KW-0349">Heme</keyword>